<dbReference type="InterPro" id="IPR001128">
    <property type="entry name" value="Cyt_P450"/>
</dbReference>
<organism evidence="6 7">
    <name type="scientific">Anisodus tanguticus</name>
    <dbReference type="NCBI Taxonomy" id="243964"/>
    <lineage>
        <taxon>Eukaryota</taxon>
        <taxon>Viridiplantae</taxon>
        <taxon>Streptophyta</taxon>
        <taxon>Embryophyta</taxon>
        <taxon>Tracheophyta</taxon>
        <taxon>Spermatophyta</taxon>
        <taxon>Magnoliopsida</taxon>
        <taxon>eudicotyledons</taxon>
        <taxon>Gunneridae</taxon>
        <taxon>Pentapetalae</taxon>
        <taxon>asterids</taxon>
        <taxon>lamiids</taxon>
        <taxon>Solanales</taxon>
        <taxon>Solanaceae</taxon>
        <taxon>Solanoideae</taxon>
        <taxon>Hyoscyameae</taxon>
        <taxon>Anisodus</taxon>
    </lineage>
</organism>
<protein>
    <recommendedName>
        <fullName evidence="8">Cytochrome P450</fullName>
    </recommendedName>
</protein>
<dbReference type="Pfam" id="PF00067">
    <property type="entry name" value="p450"/>
    <property type="match status" value="1"/>
</dbReference>
<dbReference type="GO" id="GO:0016705">
    <property type="term" value="F:oxidoreductase activity, acting on paired donors, with incorporation or reduction of molecular oxygen"/>
    <property type="evidence" value="ECO:0007669"/>
    <property type="project" value="InterPro"/>
</dbReference>
<evidence type="ECO:0000313" key="7">
    <source>
        <dbReference type="Proteomes" id="UP001291623"/>
    </source>
</evidence>
<comment type="cofactor">
    <cofactor evidence="1">
        <name>heme</name>
        <dbReference type="ChEBI" id="CHEBI:30413"/>
    </cofactor>
</comment>
<keyword evidence="7" id="KW-1185">Reference proteome</keyword>
<keyword evidence="4" id="KW-0560">Oxidoreductase</keyword>
<sequence>MEEPLSYEEINSLVYLHATLLETLGLYPSIPRTVRCAISDDILPDRTYVTAGTDIILSMYSVGRMKSVWGEDCLEFKPERWLSGDGTRIERPEDGYNYAAFIGGSRTLKIAAAGDLSETIKQLKSKVTPPPPPMGGRYGESCSWSTDCNDRMCPHSLHGVDKHINGNRMIRRDTFTSVLPHMDPIPNIFNLFMPSLFFIKSGYSTRPFV</sequence>
<evidence type="ECO:0000256" key="3">
    <source>
        <dbReference type="ARBA" id="ARBA00022723"/>
    </source>
</evidence>
<dbReference type="AlphaFoldDB" id="A0AAE1VVA9"/>
<evidence type="ECO:0000256" key="5">
    <source>
        <dbReference type="ARBA" id="ARBA00023004"/>
    </source>
</evidence>
<gene>
    <name evidence="6" type="ORF">RND71_005851</name>
</gene>
<comment type="caution">
    <text evidence="6">The sequence shown here is derived from an EMBL/GenBank/DDBJ whole genome shotgun (WGS) entry which is preliminary data.</text>
</comment>
<evidence type="ECO:0000256" key="2">
    <source>
        <dbReference type="ARBA" id="ARBA00010617"/>
    </source>
</evidence>
<evidence type="ECO:0000256" key="1">
    <source>
        <dbReference type="ARBA" id="ARBA00001971"/>
    </source>
</evidence>
<dbReference type="GO" id="GO:0020037">
    <property type="term" value="F:heme binding"/>
    <property type="evidence" value="ECO:0007669"/>
    <property type="project" value="InterPro"/>
</dbReference>
<dbReference type="Proteomes" id="UP001291623">
    <property type="component" value="Unassembled WGS sequence"/>
</dbReference>
<dbReference type="InterPro" id="IPR036396">
    <property type="entry name" value="Cyt_P450_sf"/>
</dbReference>
<evidence type="ECO:0008006" key="8">
    <source>
        <dbReference type="Google" id="ProtNLM"/>
    </source>
</evidence>
<dbReference type="PANTHER" id="PTHR24296">
    <property type="entry name" value="CYTOCHROME P450"/>
    <property type="match status" value="1"/>
</dbReference>
<dbReference type="EMBL" id="JAVYJV010000003">
    <property type="protein sequence ID" value="KAK4375174.1"/>
    <property type="molecule type" value="Genomic_DNA"/>
</dbReference>
<dbReference type="SUPFAM" id="SSF48264">
    <property type="entry name" value="Cytochrome P450"/>
    <property type="match status" value="1"/>
</dbReference>
<proteinExistence type="inferred from homology"/>
<reference evidence="6" key="1">
    <citation type="submission" date="2023-12" db="EMBL/GenBank/DDBJ databases">
        <title>Genome assembly of Anisodus tanguticus.</title>
        <authorList>
            <person name="Wang Y.-J."/>
        </authorList>
    </citation>
    <scope>NUCLEOTIDE SEQUENCE</scope>
    <source>
        <strain evidence="6">KB-2021</strain>
        <tissue evidence="6">Leaf</tissue>
    </source>
</reference>
<dbReference type="GO" id="GO:0004497">
    <property type="term" value="F:monooxygenase activity"/>
    <property type="evidence" value="ECO:0007669"/>
    <property type="project" value="InterPro"/>
</dbReference>
<name>A0AAE1VVA9_9SOLA</name>
<dbReference type="Gene3D" id="1.10.630.10">
    <property type="entry name" value="Cytochrome P450"/>
    <property type="match status" value="1"/>
</dbReference>
<evidence type="ECO:0000256" key="4">
    <source>
        <dbReference type="ARBA" id="ARBA00023002"/>
    </source>
</evidence>
<accession>A0AAE1VVA9</accession>
<comment type="similarity">
    <text evidence="2">Belongs to the cytochrome P450 family.</text>
</comment>
<keyword evidence="5" id="KW-0408">Iron</keyword>
<evidence type="ECO:0000313" key="6">
    <source>
        <dbReference type="EMBL" id="KAK4375174.1"/>
    </source>
</evidence>
<keyword evidence="3" id="KW-0479">Metal-binding</keyword>
<dbReference type="GO" id="GO:0005506">
    <property type="term" value="F:iron ion binding"/>
    <property type="evidence" value="ECO:0007669"/>
    <property type="project" value="InterPro"/>
</dbReference>